<dbReference type="Proteomes" id="UP000644660">
    <property type="component" value="Unassembled WGS sequence"/>
</dbReference>
<proteinExistence type="inferred from homology"/>
<dbReference type="Gene3D" id="3.30.1540.20">
    <property type="entry name" value="MutL, C-terminal domain, dimerisation subdomain"/>
    <property type="match status" value="1"/>
</dbReference>
<dbReference type="EMBL" id="CAEFZW010000002">
    <property type="protein sequence ID" value="CAB4252710.1"/>
    <property type="molecule type" value="Genomic_DNA"/>
</dbReference>
<dbReference type="InterPro" id="IPR036890">
    <property type="entry name" value="HATPase_C_sf"/>
</dbReference>
<sequence>MPDSIQLLDADVLSKLQSQVHVISIASAINEVIQNSIDAKATNISVLLDLDTLSFQVEDDGTGIAPADMNLICKQHYTSKIKLVKDLADVKTYGFQGMALHSINSISDMCIISKAKDYSGSRIKSNAYITKLYSEQNTVDDIIGLPIQPFDKKNSGTILIARNLMYNLPVRSNMAKAEPQYRVFNAIREYVLRLLIQVPAISISVSYVTLSKDLDNLLKYQGLNKCDNMSSFDKYVKVLRSVYGCVVPFNTLKGLSLKYKEYFIEGVISKSPVKVKHLQFININRRTYNNPALFKLINSMFKEYKFEPQENMVTYVGRPYKFYPIFFINIKGPKNINDLIQDPSKCVVEATLQHIIDPLIIRTFKSFLITQGYMTPNDNTDVVTSFEQTFSSYDSWTNKHNANILLDSNIRAGRYQQHEINGRGETFSLTKSTTLTKTTKIRKPSLKRLRSKHSKSSVLKKISNVVLEVPDDHSLTESYCSHSLYSNREFSITKDDLSKCCVINQVDTKFILMKVVTDLDNIKAELYILDQHACDERIKLEQFLSQLLADVLSDMLYVQPIASLKFEVSAVESNLFEHFDLELRRWGVHTRIERNFSNESSQELKHTVFVDSLSDELLNKCGRDPQFLKGVLLQHMDNLSTSKKLPILPLIDRPNQTQDTFDSENTQNWWKLYNYIPTFYLEIFNSKACRSAIMFGDELTKMECKLLVRNLSKCQQPFQCAHGRPSIVPVSEISDCMNHTDQL</sequence>
<dbReference type="RefSeq" id="XP_041404748.1">
    <property type="nucleotide sequence ID" value="XM_041548814.1"/>
</dbReference>
<dbReference type="GO" id="GO:0006298">
    <property type="term" value="P:mismatch repair"/>
    <property type="evidence" value="ECO:0007669"/>
    <property type="project" value="InterPro"/>
</dbReference>
<dbReference type="GO" id="GO:0140664">
    <property type="term" value="F:ATP-dependent DNA damage sensor activity"/>
    <property type="evidence" value="ECO:0007669"/>
    <property type="project" value="InterPro"/>
</dbReference>
<dbReference type="PANTHER" id="PTHR10073">
    <property type="entry name" value="DNA MISMATCH REPAIR PROTEIN MLH, PMS, MUTL"/>
    <property type="match status" value="1"/>
</dbReference>
<dbReference type="SMART" id="SM00853">
    <property type="entry name" value="MutL_C"/>
    <property type="match status" value="1"/>
</dbReference>
<dbReference type="InterPro" id="IPR038973">
    <property type="entry name" value="MutL/Mlh/Pms-like"/>
</dbReference>
<evidence type="ECO:0000313" key="4">
    <source>
        <dbReference type="EMBL" id="CAB4252710.1"/>
    </source>
</evidence>
<dbReference type="SUPFAM" id="SSF118116">
    <property type="entry name" value="DNA mismatch repair protein MutL"/>
    <property type="match status" value="2"/>
</dbReference>
<name>A0A8H2ZGF4_9SACH</name>
<dbReference type="InterPro" id="IPR014790">
    <property type="entry name" value="MutL_C"/>
</dbReference>
<organism evidence="4 5">
    <name type="scientific">Maudiozyma barnettii</name>
    <dbReference type="NCBI Taxonomy" id="61262"/>
    <lineage>
        <taxon>Eukaryota</taxon>
        <taxon>Fungi</taxon>
        <taxon>Dikarya</taxon>
        <taxon>Ascomycota</taxon>
        <taxon>Saccharomycotina</taxon>
        <taxon>Saccharomycetes</taxon>
        <taxon>Saccharomycetales</taxon>
        <taxon>Saccharomycetaceae</taxon>
        <taxon>Maudiozyma</taxon>
    </lineage>
</organism>
<dbReference type="SUPFAM" id="SSF55874">
    <property type="entry name" value="ATPase domain of HSP90 chaperone/DNA topoisomerase II/histidine kinase"/>
    <property type="match status" value="1"/>
</dbReference>
<feature type="domain" description="MutL C-terminal dimerisation" evidence="3">
    <location>
        <begin position="502"/>
        <end position="699"/>
    </location>
</feature>
<accession>A0A8H2ZGF4</accession>
<dbReference type="GO" id="GO:0005524">
    <property type="term" value="F:ATP binding"/>
    <property type="evidence" value="ECO:0007669"/>
    <property type="project" value="InterPro"/>
</dbReference>
<dbReference type="GO" id="GO:0032300">
    <property type="term" value="C:mismatch repair complex"/>
    <property type="evidence" value="ECO:0007669"/>
    <property type="project" value="InterPro"/>
</dbReference>
<dbReference type="AlphaFoldDB" id="A0A8H2ZGF4"/>
<evidence type="ECO:0000259" key="3">
    <source>
        <dbReference type="SMART" id="SM00853"/>
    </source>
</evidence>
<evidence type="ECO:0000256" key="2">
    <source>
        <dbReference type="ARBA" id="ARBA00022763"/>
    </source>
</evidence>
<gene>
    <name evidence="4" type="ORF">KABA2_02S02596</name>
</gene>
<reference evidence="4 5" key="1">
    <citation type="submission" date="2020-05" db="EMBL/GenBank/DDBJ databases">
        <authorList>
            <person name="Casaregola S."/>
            <person name="Devillers H."/>
            <person name="Grondin C."/>
        </authorList>
    </citation>
    <scope>NUCLEOTIDE SEQUENCE [LARGE SCALE GENOMIC DNA]</scope>
    <source>
        <strain evidence="4 5">CLIB 1767</strain>
    </source>
</reference>
<dbReference type="SUPFAM" id="SSF54211">
    <property type="entry name" value="Ribosomal protein S5 domain 2-like"/>
    <property type="match status" value="1"/>
</dbReference>
<dbReference type="GO" id="GO:0061982">
    <property type="term" value="P:meiosis I cell cycle process"/>
    <property type="evidence" value="ECO:0007669"/>
    <property type="project" value="UniProtKB-ARBA"/>
</dbReference>
<dbReference type="Gene3D" id="3.30.565.10">
    <property type="entry name" value="Histidine kinase-like ATPase, C-terminal domain"/>
    <property type="match status" value="1"/>
</dbReference>
<dbReference type="InterPro" id="IPR020568">
    <property type="entry name" value="Ribosomal_Su5_D2-typ_SF"/>
</dbReference>
<dbReference type="GO" id="GO:0016887">
    <property type="term" value="F:ATP hydrolysis activity"/>
    <property type="evidence" value="ECO:0007669"/>
    <property type="project" value="InterPro"/>
</dbReference>
<dbReference type="GeneID" id="64855844"/>
<evidence type="ECO:0000256" key="1">
    <source>
        <dbReference type="ARBA" id="ARBA00006082"/>
    </source>
</evidence>
<protein>
    <submittedName>
        <fullName evidence="4">Similar to Saccharomyces cerevisiae YPL164C MLH3 Protein involved in DNA mismatch repair and crossing-over during meiotic recombination</fullName>
    </submittedName>
</protein>
<comment type="caution">
    <text evidence="4">The sequence shown here is derived from an EMBL/GenBank/DDBJ whole genome shotgun (WGS) entry which is preliminary data.</text>
</comment>
<dbReference type="InterPro" id="IPR014721">
    <property type="entry name" value="Ribsml_uS5_D2-typ_fold_subgr"/>
</dbReference>
<dbReference type="PANTHER" id="PTHR10073:SF47">
    <property type="entry name" value="DNA MISMATCH REPAIR PROTEIN MLH3"/>
    <property type="match status" value="1"/>
</dbReference>
<keyword evidence="2" id="KW-0227">DNA damage</keyword>
<dbReference type="InterPro" id="IPR037198">
    <property type="entry name" value="MutL_C_sf"/>
</dbReference>
<comment type="similarity">
    <text evidence="1">Belongs to the DNA mismatch repair MutL/HexB family.</text>
</comment>
<keyword evidence="5" id="KW-1185">Reference proteome</keyword>
<dbReference type="InterPro" id="IPR042120">
    <property type="entry name" value="MutL_C_dimsub"/>
</dbReference>
<dbReference type="Pfam" id="PF13589">
    <property type="entry name" value="HATPase_c_3"/>
    <property type="match status" value="1"/>
</dbReference>
<dbReference type="Gene3D" id="3.30.230.10">
    <property type="match status" value="1"/>
</dbReference>
<evidence type="ECO:0000313" key="5">
    <source>
        <dbReference type="Proteomes" id="UP000644660"/>
    </source>
</evidence>